<evidence type="ECO:0000313" key="3">
    <source>
        <dbReference type="Proteomes" id="UP000463077"/>
    </source>
</evidence>
<sequence>MGDNIRQAITSFIEDIQPALIPMLALCFLVAGITMMFGDMGRRWAKMTLIFSIIGFVLAAGALVFARSVDDTVDVGTIYPAIQYTVNVINPINQILIN</sequence>
<comment type="caution">
    <text evidence="2">The sequence shown here is derived from an EMBL/GenBank/DDBJ whole genome shotgun (WGS) entry which is preliminary data.</text>
</comment>
<dbReference type="AlphaFoldDB" id="A0AB73JGE4"/>
<feature type="transmembrane region" description="Helical" evidence="1">
    <location>
        <begin position="20"/>
        <end position="37"/>
    </location>
</feature>
<dbReference type="EMBL" id="WFHO01000014">
    <property type="protein sequence ID" value="MUG52545.1"/>
    <property type="molecule type" value="Genomic_DNA"/>
</dbReference>
<evidence type="ECO:0000313" key="2">
    <source>
        <dbReference type="EMBL" id="MUG52545.1"/>
    </source>
</evidence>
<name>A0AB73JGE4_STAAU</name>
<feature type="transmembrane region" description="Helical" evidence="1">
    <location>
        <begin position="49"/>
        <end position="66"/>
    </location>
</feature>
<keyword evidence="1" id="KW-1133">Transmembrane helix</keyword>
<dbReference type="RefSeq" id="WP_002487751.1">
    <property type="nucleotide sequence ID" value="NZ_CSHH01000019.1"/>
</dbReference>
<protein>
    <submittedName>
        <fullName evidence="2">Uncharacterized protein</fullName>
    </submittedName>
</protein>
<dbReference type="Proteomes" id="UP000463077">
    <property type="component" value="Unassembled WGS sequence"/>
</dbReference>
<accession>A0AB73JGE4</accession>
<keyword evidence="1" id="KW-0472">Membrane</keyword>
<organism evidence="2 3">
    <name type="scientific">Staphylococcus aureus</name>
    <dbReference type="NCBI Taxonomy" id="1280"/>
    <lineage>
        <taxon>Bacteria</taxon>
        <taxon>Bacillati</taxon>
        <taxon>Bacillota</taxon>
        <taxon>Bacilli</taxon>
        <taxon>Bacillales</taxon>
        <taxon>Staphylococcaceae</taxon>
        <taxon>Staphylococcus</taxon>
    </lineage>
</organism>
<proteinExistence type="predicted"/>
<reference evidence="2 3" key="1">
    <citation type="journal article" date="2019" name="Int. J. Infect. Dis.">
        <title>Characterization of a community-acquired methicillin-resistant sequence type 338 Staphylococcus aureus strain containing a staphylococcal cassette chromosome mec type VT.</title>
        <authorList>
            <person name="Chen Y."/>
            <person name="Hong J."/>
            <person name="Chen Y."/>
            <person name="Wang H."/>
            <person name="Yu Y."/>
            <person name="Qu T."/>
        </authorList>
    </citation>
    <scope>NUCLEOTIDE SEQUENCE [LARGE SCALE GENOMIC DNA]</scope>
    <source>
        <strain evidence="2 3">LJ05</strain>
    </source>
</reference>
<keyword evidence="1" id="KW-0812">Transmembrane</keyword>
<evidence type="ECO:0000256" key="1">
    <source>
        <dbReference type="SAM" id="Phobius"/>
    </source>
</evidence>
<gene>
    <name evidence="2" type="ORF">GAY54_08255</name>
</gene>